<reference evidence="9 10" key="1">
    <citation type="journal article" date="2018" name="BMC Genomics">
        <title>Genomic evidence for intraspecific hybridization in a clonal and extremely halotolerant yeast.</title>
        <authorList>
            <person name="Gostincar C."/>
            <person name="Stajich J.E."/>
            <person name="Zupancic J."/>
            <person name="Zalar P."/>
            <person name="Gunde-Cimerman N."/>
        </authorList>
    </citation>
    <scope>NUCLEOTIDE SEQUENCE [LARGE SCALE GENOMIC DNA]</scope>
    <source>
        <strain evidence="9 10">EXF-171</strain>
    </source>
</reference>
<dbReference type="PRINTS" id="PR00132">
    <property type="entry name" value="GLHYDRLASE2"/>
</dbReference>
<dbReference type="Gene3D" id="2.60.120.260">
    <property type="entry name" value="Galactose-binding domain-like"/>
    <property type="match status" value="1"/>
</dbReference>
<dbReference type="SUPFAM" id="SSF51445">
    <property type="entry name" value="(Trans)glycosidases"/>
    <property type="match status" value="1"/>
</dbReference>
<evidence type="ECO:0000256" key="2">
    <source>
        <dbReference type="ARBA" id="ARBA00007401"/>
    </source>
</evidence>
<dbReference type="VEuPathDB" id="FungiDB:BTJ68_13578"/>
<keyword evidence="5" id="KW-0326">Glycosidase</keyword>
<proteinExistence type="inferred from homology"/>
<evidence type="ECO:0000256" key="7">
    <source>
        <dbReference type="SAM" id="SignalP"/>
    </source>
</evidence>
<feature type="domain" description="Beta galactosidase small chain/" evidence="8">
    <location>
        <begin position="746"/>
        <end position="1022"/>
    </location>
</feature>
<dbReference type="InterPro" id="IPR017853">
    <property type="entry name" value="GH"/>
</dbReference>
<sequence length="1024" mass="115845">MDSAVLLSLIAIMSLADVNAFPGYQPDWSNLNVIQRNAVPPRAQFYNYPSAEAALTFAKSEADYASLNGDWKFHYDESPFTAPSWDSADPTTWESIEVPGHWQRQGYGRPHYTNIHYPFPVSPPNVSYMNPTGSYWREFEVPEAWDGQQIYLRYEGVDSAFTVYVNGEDVGYSQGARNPAEFDITQYLKPGQNNSLGTRVYQWSDGSYLEDQDQWWLSGIFRDVYLTPFANTSIADFQVLTDVADDFKSAGLKFNISTMTGHGPVKVKLLSPDGNVLGTYEGSSAGDISMQVSGEDFHLWSAESPTLYTAILSAGDQYISQKVGFTRIEMKGPNMLVNGQPIIIYGVNRHEHNAHSGRTVPYEAMRADLIKMKQSNINTIRVAHQPHHPDFWDLADELGFYLIGEADLECHGFNDINDTDYGAAQWTSNNTDWEAAYLDRAEQLVDRYRNHPSVIIWSLGNECYYGQNHATMYDWIKKTDPSRLIHYEPDHNATSTDMYSDMYPSLDEMDEQIKEQPDKFYMLCEFAHAMGNGPGGLLEYIRKFRTEPLIQGGLIWEWNNHGLLTEENGTEYYGYGGDFGDYPNDGPFLMDGMTSADHSSTPALVEYAFHIQPVEVKLSNDSTQMMVRNWYDFLDLSHLQASYYLVRDGNVSAPTDIDISAAAGETATLPLPVNRNQLDTEAWLTVEFALKEDTSWASAGHVVAWNQLYLEGPMAGHHNNKMHHESWRMAGSQSEANVTQHNNFLNVSSGGSTFSFDMVRGNVTWSANGVDMFHRGPELYFYRAMTQNDNGESGDALDWEPAWVHSMRPQVRDVFWKDTGDALEIRYNVRVAPAVLEWGAQADLIYTIPHGQEALNIHAQGGFVGNNTPEVIPRIGLLTVLNRDLDDVTWFGRGPGENYPDSKSSQRFGEYQASVSELWTYYDYPQENGARGDVRRVQFAHPEADLSLEARMDGEPFSFTAKHYSDYDLDDAGHPYELSELDMTFMNLDYDSHGLGSATVGPRPFEPYKCYTRPFDFTFQLRLI</sequence>
<dbReference type="InterPro" id="IPR032312">
    <property type="entry name" value="LacZ_4"/>
</dbReference>
<dbReference type="EMBL" id="QWIQ01000058">
    <property type="protein sequence ID" value="RMZ11571.1"/>
    <property type="molecule type" value="Genomic_DNA"/>
</dbReference>
<keyword evidence="7" id="KW-0732">Signal</keyword>
<dbReference type="Gene3D" id="2.70.98.10">
    <property type="match status" value="1"/>
</dbReference>
<evidence type="ECO:0000313" key="9">
    <source>
        <dbReference type="EMBL" id="RMZ11571.1"/>
    </source>
</evidence>
<comment type="catalytic activity">
    <reaction evidence="1">
        <text>Hydrolysis of terminal non-reducing beta-D-galactose residues in beta-D-galactosides.</text>
        <dbReference type="EC" id="3.2.1.23"/>
    </reaction>
</comment>
<protein>
    <recommendedName>
        <fullName evidence="3">beta-galactosidase</fullName>
        <ecNumber evidence="3">3.2.1.23</ecNumber>
    </recommendedName>
    <alternativeName>
        <fullName evidence="6">Lactase</fullName>
    </alternativeName>
</protein>
<comment type="caution">
    <text evidence="9">The sequence shown here is derived from an EMBL/GenBank/DDBJ whole genome shotgun (WGS) entry which is preliminary data.</text>
</comment>
<dbReference type="InterPro" id="IPR006101">
    <property type="entry name" value="Glyco_hydro_2"/>
</dbReference>
<keyword evidence="4" id="KW-0378">Hydrolase</keyword>
<dbReference type="Pfam" id="PF16353">
    <property type="entry name" value="LacZ_4"/>
    <property type="match status" value="1"/>
</dbReference>
<dbReference type="InterPro" id="IPR050347">
    <property type="entry name" value="Bact_Beta-galactosidase"/>
</dbReference>
<dbReference type="AlphaFoldDB" id="A0A3M7HDS4"/>
<dbReference type="Pfam" id="PF02837">
    <property type="entry name" value="Glyco_hydro_2_N"/>
    <property type="match status" value="1"/>
</dbReference>
<evidence type="ECO:0000256" key="1">
    <source>
        <dbReference type="ARBA" id="ARBA00001412"/>
    </source>
</evidence>
<dbReference type="Pfam" id="PF02836">
    <property type="entry name" value="Glyco_hydro_2_C"/>
    <property type="match status" value="1"/>
</dbReference>
<organism evidence="9 10">
    <name type="scientific">Hortaea werneckii</name>
    <name type="common">Black yeast</name>
    <name type="synonym">Cladosporium werneckii</name>
    <dbReference type="NCBI Taxonomy" id="91943"/>
    <lineage>
        <taxon>Eukaryota</taxon>
        <taxon>Fungi</taxon>
        <taxon>Dikarya</taxon>
        <taxon>Ascomycota</taxon>
        <taxon>Pezizomycotina</taxon>
        <taxon>Dothideomycetes</taxon>
        <taxon>Dothideomycetidae</taxon>
        <taxon>Mycosphaerellales</taxon>
        <taxon>Teratosphaeriaceae</taxon>
        <taxon>Hortaea</taxon>
    </lineage>
</organism>
<dbReference type="Proteomes" id="UP000281468">
    <property type="component" value="Unassembled WGS sequence"/>
</dbReference>
<dbReference type="Pfam" id="PF02929">
    <property type="entry name" value="Bgal_small_N"/>
    <property type="match status" value="1"/>
</dbReference>
<dbReference type="InterPro" id="IPR004199">
    <property type="entry name" value="B-gal_small/dom_5"/>
</dbReference>
<dbReference type="InterPro" id="IPR036156">
    <property type="entry name" value="Beta-gal/glucu_dom_sf"/>
</dbReference>
<dbReference type="InterPro" id="IPR006104">
    <property type="entry name" value="Glyco_hydro_2_N"/>
</dbReference>
<dbReference type="Gene3D" id="3.20.20.80">
    <property type="entry name" value="Glycosidases"/>
    <property type="match status" value="1"/>
</dbReference>
<dbReference type="PANTHER" id="PTHR46323">
    <property type="entry name" value="BETA-GALACTOSIDASE"/>
    <property type="match status" value="1"/>
</dbReference>
<dbReference type="EC" id="3.2.1.23" evidence="3"/>
<dbReference type="PANTHER" id="PTHR46323:SF2">
    <property type="entry name" value="BETA-GALACTOSIDASE"/>
    <property type="match status" value="1"/>
</dbReference>
<dbReference type="GO" id="GO:0005990">
    <property type="term" value="P:lactose catabolic process"/>
    <property type="evidence" value="ECO:0007669"/>
    <property type="project" value="TreeGrafter"/>
</dbReference>
<dbReference type="SMART" id="SM01038">
    <property type="entry name" value="Bgal_small_N"/>
    <property type="match status" value="1"/>
</dbReference>
<evidence type="ECO:0000256" key="5">
    <source>
        <dbReference type="ARBA" id="ARBA00023295"/>
    </source>
</evidence>
<feature type="signal peptide" evidence="7">
    <location>
        <begin position="1"/>
        <end position="20"/>
    </location>
</feature>
<feature type="chain" id="PRO_5018029398" description="beta-galactosidase" evidence="7">
    <location>
        <begin position="21"/>
        <end position="1024"/>
    </location>
</feature>
<comment type="similarity">
    <text evidence="2">Belongs to the glycosyl hydrolase 2 family.</text>
</comment>
<accession>A0A3M7HDS4</accession>
<dbReference type="InterPro" id="IPR006102">
    <property type="entry name" value="Ig-like_GH2"/>
</dbReference>
<dbReference type="InterPro" id="IPR008979">
    <property type="entry name" value="Galactose-bd-like_sf"/>
</dbReference>
<dbReference type="GO" id="GO:0030246">
    <property type="term" value="F:carbohydrate binding"/>
    <property type="evidence" value="ECO:0007669"/>
    <property type="project" value="InterPro"/>
</dbReference>
<dbReference type="SUPFAM" id="SSF49785">
    <property type="entry name" value="Galactose-binding domain-like"/>
    <property type="match status" value="1"/>
</dbReference>
<evidence type="ECO:0000256" key="4">
    <source>
        <dbReference type="ARBA" id="ARBA00022801"/>
    </source>
</evidence>
<evidence type="ECO:0000313" key="10">
    <source>
        <dbReference type="Proteomes" id="UP000281468"/>
    </source>
</evidence>
<dbReference type="GO" id="GO:0004565">
    <property type="term" value="F:beta-galactosidase activity"/>
    <property type="evidence" value="ECO:0007669"/>
    <property type="project" value="UniProtKB-EC"/>
</dbReference>
<dbReference type="Gene3D" id="2.60.40.10">
    <property type="entry name" value="Immunoglobulins"/>
    <property type="match status" value="2"/>
</dbReference>
<dbReference type="Pfam" id="PF00703">
    <property type="entry name" value="Glyco_hydro_2"/>
    <property type="match status" value="1"/>
</dbReference>
<dbReference type="GO" id="GO:0009341">
    <property type="term" value="C:beta-galactosidase complex"/>
    <property type="evidence" value="ECO:0007669"/>
    <property type="project" value="InterPro"/>
</dbReference>
<dbReference type="SUPFAM" id="SSF49303">
    <property type="entry name" value="beta-Galactosidase/glucuronidase domain"/>
    <property type="match status" value="2"/>
</dbReference>
<gene>
    <name evidence="9" type="ORF">D0862_02901</name>
</gene>
<dbReference type="InterPro" id="IPR006103">
    <property type="entry name" value="Glyco_hydro_2_cat"/>
</dbReference>
<evidence type="ECO:0000256" key="3">
    <source>
        <dbReference type="ARBA" id="ARBA00012756"/>
    </source>
</evidence>
<dbReference type="InterPro" id="IPR014718">
    <property type="entry name" value="GH-type_carb-bd"/>
</dbReference>
<name>A0A3M7HDS4_HORWE</name>
<evidence type="ECO:0000256" key="6">
    <source>
        <dbReference type="ARBA" id="ARBA00032230"/>
    </source>
</evidence>
<dbReference type="InterPro" id="IPR011013">
    <property type="entry name" value="Gal_mutarotase_sf_dom"/>
</dbReference>
<evidence type="ECO:0000259" key="8">
    <source>
        <dbReference type="SMART" id="SM01038"/>
    </source>
</evidence>
<dbReference type="InterPro" id="IPR013783">
    <property type="entry name" value="Ig-like_fold"/>
</dbReference>
<dbReference type="SUPFAM" id="SSF74650">
    <property type="entry name" value="Galactose mutarotase-like"/>
    <property type="match status" value="1"/>
</dbReference>